<protein>
    <submittedName>
        <fullName evidence="2">Uncharacterized protein</fullName>
    </submittedName>
</protein>
<dbReference type="EMBL" id="MN714903">
    <property type="protein sequence ID" value="QQL94244.1"/>
    <property type="molecule type" value="Genomic_DNA"/>
</dbReference>
<proteinExistence type="predicted"/>
<sequence>MSNTNFQERYENALSALEEIKSRYSVPNLSNLTRFEEPLPSTSSTQMTQFSTHVNPVNNTSTTSSNKKKTDDNDDIEIINPSSRSIKRREKKRVNEENIIKFLKLSQEAIGHSVFQRLITFPKLKSGVAKMTGISKREFTRKNGKCTNVIGSFGSNNLKLVIPDWFCKRISEFIEFCFTVKEDEGDDALLNYFRASRIMLKFEGISRTNSTYGLCNIPKLSLIRAATEEEWEDSKFHILPTMSEEVSQE</sequence>
<organism evidence="2">
    <name type="scientific">Macrobrachium rosenbergii bidensovirus</name>
    <dbReference type="NCBI Taxonomy" id="2800469"/>
    <lineage>
        <taxon>Viruses</taxon>
        <taxon>Monodnaviria</taxon>
        <taxon>Shotokuvirae</taxon>
        <taxon>Cossaviricota</taxon>
        <taxon>Mouviricetes</taxon>
        <taxon>Polivirales</taxon>
        <taxon>Bidnaviridae</taxon>
        <taxon>Bidensovirus</taxon>
    </lineage>
</organism>
<feature type="compositionally biased region" description="Low complexity" evidence="1">
    <location>
        <begin position="41"/>
        <end position="65"/>
    </location>
</feature>
<reference evidence="2" key="1">
    <citation type="submission" date="2019-11" db="EMBL/GenBank/DDBJ databases">
        <authorList>
            <person name="Kayansamruaj P."/>
        </authorList>
    </citation>
    <scope>NUCLEOTIDE SEQUENCE</scope>
    <source>
        <strain evidence="2">Mr/TH/01/2019</strain>
    </source>
</reference>
<name>A0A7T7FQT2_9VIRU</name>
<evidence type="ECO:0000313" key="2">
    <source>
        <dbReference type="EMBL" id="QQL94244.1"/>
    </source>
</evidence>
<feature type="region of interest" description="Disordered" evidence="1">
    <location>
        <begin position="35"/>
        <end position="90"/>
    </location>
</feature>
<evidence type="ECO:0000256" key="1">
    <source>
        <dbReference type="SAM" id="MobiDB-lite"/>
    </source>
</evidence>
<accession>A0A7T7FQT2</accession>